<keyword evidence="11 15" id="KW-1133">Transmembrane helix</keyword>
<dbReference type="GO" id="GO:0004675">
    <property type="term" value="F:transmembrane receptor protein serine/threonine kinase activity"/>
    <property type="evidence" value="ECO:0007669"/>
    <property type="project" value="UniProtKB-EC"/>
</dbReference>
<dbReference type="GO" id="GO:0005886">
    <property type="term" value="C:plasma membrane"/>
    <property type="evidence" value="ECO:0007669"/>
    <property type="project" value="TreeGrafter"/>
</dbReference>
<evidence type="ECO:0000256" key="15">
    <source>
        <dbReference type="SAM" id="Phobius"/>
    </source>
</evidence>
<dbReference type="OrthoDB" id="547665at2759"/>
<keyword evidence="13" id="KW-0675">Receptor</keyword>
<dbReference type="CTD" id="20325661"/>
<feature type="domain" description="Protein kinase" evidence="16">
    <location>
        <begin position="765"/>
        <end position="1103"/>
    </location>
</feature>
<dbReference type="GO" id="GO:0071363">
    <property type="term" value="P:cellular response to growth factor stimulus"/>
    <property type="evidence" value="ECO:0007669"/>
    <property type="project" value="TreeGrafter"/>
</dbReference>
<dbReference type="Proteomes" id="UP000054324">
    <property type="component" value="Unassembled WGS sequence"/>
</dbReference>
<gene>
    <name evidence="17" type="ORF">T265_11493</name>
</gene>
<proteinExistence type="inferred from homology"/>
<evidence type="ECO:0000256" key="9">
    <source>
        <dbReference type="ARBA" id="ARBA00022777"/>
    </source>
</evidence>
<organism evidence="17 18">
    <name type="scientific">Opisthorchis viverrini</name>
    <name type="common">Southeast Asian liver fluke</name>
    <dbReference type="NCBI Taxonomy" id="6198"/>
    <lineage>
        <taxon>Eukaryota</taxon>
        <taxon>Metazoa</taxon>
        <taxon>Spiralia</taxon>
        <taxon>Lophotrochozoa</taxon>
        <taxon>Platyhelminthes</taxon>
        <taxon>Trematoda</taxon>
        <taxon>Digenea</taxon>
        <taxon>Opisthorchiida</taxon>
        <taxon>Opisthorchiata</taxon>
        <taxon>Opisthorchiidae</taxon>
        <taxon>Opisthorchis</taxon>
    </lineage>
</organism>
<dbReference type="EC" id="2.7.11.30" evidence="3"/>
<dbReference type="GO" id="GO:0043235">
    <property type="term" value="C:receptor complex"/>
    <property type="evidence" value="ECO:0007669"/>
    <property type="project" value="TreeGrafter"/>
</dbReference>
<evidence type="ECO:0000256" key="10">
    <source>
        <dbReference type="ARBA" id="ARBA00022840"/>
    </source>
</evidence>
<evidence type="ECO:0000256" key="4">
    <source>
        <dbReference type="ARBA" id="ARBA00022527"/>
    </source>
</evidence>
<dbReference type="GO" id="GO:0005524">
    <property type="term" value="F:ATP binding"/>
    <property type="evidence" value="ECO:0007669"/>
    <property type="project" value="UniProtKB-KW"/>
</dbReference>
<dbReference type="Pfam" id="PF21056">
    <property type="entry name" value="ZSWIM1-3_RNaseH-like"/>
    <property type="match status" value="1"/>
</dbReference>
<keyword evidence="5" id="KW-0808">Transferase</keyword>
<evidence type="ECO:0000256" key="6">
    <source>
        <dbReference type="ARBA" id="ARBA00022692"/>
    </source>
</evidence>
<keyword evidence="8" id="KW-0547">Nucleotide-binding</keyword>
<evidence type="ECO:0000256" key="13">
    <source>
        <dbReference type="ARBA" id="ARBA00023170"/>
    </source>
</evidence>
<keyword evidence="10" id="KW-0067">ATP-binding</keyword>
<dbReference type="Pfam" id="PF07714">
    <property type="entry name" value="PK_Tyr_Ser-Thr"/>
    <property type="match status" value="1"/>
</dbReference>
<dbReference type="InterPro" id="IPR011009">
    <property type="entry name" value="Kinase-like_dom_sf"/>
</dbReference>
<dbReference type="STRING" id="6198.A0A074Z2T4"/>
<dbReference type="RefSeq" id="XP_009176426.1">
    <property type="nucleotide sequence ID" value="XM_009178162.1"/>
</dbReference>
<dbReference type="PANTHER" id="PTHR23255">
    <property type="entry name" value="TRANSFORMING GROWTH FACTOR-BETA RECEPTOR TYPE I AND II"/>
    <property type="match status" value="1"/>
</dbReference>
<comment type="subcellular location">
    <subcellularLocation>
        <location evidence="1">Membrane</location>
        <topology evidence="1">Single-pass type I membrane protein</topology>
    </subcellularLocation>
</comment>
<dbReference type="EMBL" id="KL597132">
    <property type="protein sequence ID" value="KER19827.1"/>
    <property type="molecule type" value="Genomic_DNA"/>
</dbReference>
<dbReference type="InterPro" id="IPR000719">
    <property type="entry name" value="Prot_kinase_dom"/>
</dbReference>
<evidence type="ECO:0000256" key="8">
    <source>
        <dbReference type="ARBA" id="ARBA00022741"/>
    </source>
</evidence>
<evidence type="ECO:0000313" key="18">
    <source>
        <dbReference type="Proteomes" id="UP000054324"/>
    </source>
</evidence>
<dbReference type="PROSITE" id="PS50011">
    <property type="entry name" value="PROTEIN_KINASE_DOM"/>
    <property type="match status" value="1"/>
</dbReference>
<evidence type="ECO:0000256" key="3">
    <source>
        <dbReference type="ARBA" id="ARBA00012401"/>
    </source>
</evidence>
<evidence type="ECO:0000256" key="11">
    <source>
        <dbReference type="ARBA" id="ARBA00022989"/>
    </source>
</evidence>
<keyword evidence="4" id="KW-0723">Serine/threonine-protein kinase</keyword>
<keyword evidence="18" id="KW-1185">Reference proteome</keyword>
<evidence type="ECO:0000256" key="2">
    <source>
        <dbReference type="ARBA" id="ARBA00009605"/>
    </source>
</evidence>
<feature type="compositionally biased region" description="Basic and acidic residues" evidence="14">
    <location>
        <begin position="550"/>
        <end position="560"/>
    </location>
</feature>
<protein>
    <recommendedName>
        <fullName evidence="3">receptor protein serine/threonine kinase</fullName>
        <ecNumber evidence="3">2.7.11.30</ecNumber>
    </recommendedName>
</protein>
<keyword evidence="9" id="KW-0418">Kinase</keyword>
<evidence type="ECO:0000256" key="14">
    <source>
        <dbReference type="SAM" id="MobiDB-lite"/>
    </source>
</evidence>
<dbReference type="Gene3D" id="1.10.510.10">
    <property type="entry name" value="Transferase(Phosphotransferase) domain 1"/>
    <property type="match status" value="1"/>
</dbReference>
<evidence type="ECO:0000259" key="16">
    <source>
        <dbReference type="PROSITE" id="PS50011"/>
    </source>
</evidence>
<reference evidence="17 18" key="1">
    <citation type="submission" date="2013-11" db="EMBL/GenBank/DDBJ databases">
        <title>Opisthorchis viverrini - life in the bile duct.</title>
        <authorList>
            <person name="Young N.D."/>
            <person name="Nagarajan N."/>
            <person name="Lin S.J."/>
            <person name="Korhonen P.K."/>
            <person name="Jex A.R."/>
            <person name="Hall R.S."/>
            <person name="Safavi-Hemami H."/>
            <person name="Kaewkong W."/>
            <person name="Bertrand D."/>
            <person name="Gao S."/>
            <person name="Seet Q."/>
            <person name="Wongkham S."/>
            <person name="Teh B.T."/>
            <person name="Wongkham C."/>
            <person name="Intapan P.M."/>
            <person name="Maleewong W."/>
            <person name="Yang X."/>
            <person name="Hu M."/>
            <person name="Wang Z."/>
            <person name="Hofmann A."/>
            <person name="Sternberg P.W."/>
            <person name="Tan P."/>
            <person name="Wang J."/>
            <person name="Gasser R.B."/>
        </authorList>
    </citation>
    <scope>NUCLEOTIDE SEQUENCE [LARGE SCALE GENOMIC DNA]</scope>
</reference>
<accession>A0A074Z2T4</accession>
<dbReference type="AlphaFoldDB" id="A0A074Z2T4"/>
<dbReference type="GeneID" id="20325661"/>
<dbReference type="InterPro" id="IPR048324">
    <property type="entry name" value="ZSWIM1-3_RNaseH-like"/>
</dbReference>
<comment type="similarity">
    <text evidence="2">Belongs to the protein kinase superfamily. TKL Ser/Thr protein kinase family. TGFB receptor subfamily.</text>
</comment>
<dbReference type="SUPFAM" id="SSF56112">
    <property type="entry name" value="Protein kinase-like (PK-like)"/>
    <property type="match status" value="1"/>
</dbReference>
<evidence type="ECO:0000256" key="12">
    <source>
        <dbReference type="ARBA" id="ARBA00023136"/>
    </source>
</evidence>
<evidence type="ECO:0000313" key="17">
    <source>
        <dbReference type="EMBL" id="KER19827.1"/>
    </source>
</evidence>
<keyword evidence="6 15" id="KW-0812">Transmembrane</keyword>
<dbReference type="InterPro" id="IPR001245">
    <property type="entry name" value="Ser-Thr/Tyr_kinase_cat_dom"/>
</dbReference>
<evidence type="ECO:0000256" key="7">
    <source>
        <dbReference type="ARBA" id="ARBA00022729"/>
    </source>
</evidence>
<dbReference type="Gene3D" id="3.30.200.20">
    <property type="entry name" value="Phosphorylase Kinase, domain 1"/>
    <property type="match status" value="1"/>
</dbReference>
<name>A0A074Z2T4_OPIVI</name>
<evidence type="ECO:0000256" key="5">
    <source>
        <dbReference type="ARBA" id="ARBA00022679"/>
    </source>
</evidence>
<sequence>MPSVLAKLRETGRVLVCQGEEGHYSHICFSRWQQIALFRRFPDVVNVDGTHATNRLGYKLYTFLITDGMGTGRPVMYAFVESEQFAPMRKLFGLFKEMMGEAYPVRTFVMDKLAAQMRAARVVFGCDIMLCYFHVRKAIRKHTHSANSRHIFHRMARLDNAVQFRQDLQLLRRTDPRFLSYLTARWLYITRKWAIHAQSGMVHFVCGANTQMLPDCRHLCWRMHMSFLPGDVAPLRTPVLCISRSVRSEHLLSNPPTMTVGLQPTGKTSVKIVQLSAGISADETKDVEFVPPSKLCLRCSTRRTDCPARLHVRRYHDCLRVTSYYLEHNHPRSKFIFDKLPINRRLRNHGLKECCTLLKYGAPSSENRQYVADHFGKTFPGRLHKQLDRLVGKLKLLEPRKAAWCMKRLIVQSQLMLRQNSVSAQDSQPLVLDGNRNQPRWRSMSNDAAPCGLCGQPTDHITVIVAAMSPARCVEKIFRRIRQDHGFSGDLETDSCGLKLTTIELYGVTRRQVNLTVRADREARERGGPQNWKKRPQVVPLDSSGSRMTVRADREARERGGPQNWKKRPQGVDHRAEESLLDWIPVDSRLCAVRLSTSLKESLKRKVHRCLFVVSAYAPTDCSSNIVKDRFCGALNTLLRRAKSSDIVVVAGNMNAQVGTPNASETQLGGRYGLDSVGPGSSPLSPITLASNSSLPSFPEDSTPSADSRSFIPVVVPSALILCLALVIFFILYCRRTRGRALKQKKCMLDLNICAQYFPQLASVVTKLELKSQGCFGQVWHGQFQKPPHGSSELGRCMDVAVKVFRAAQKDSWITELGLFRVPGLSHPNILKFIGADQTMNNCLDPPEVEYWLVTEYHQLGSLYDYLKAHTIHWTELLQIAVGVARGLSHLHSEITSVGGNTVLMEPTKPSIAHRDLNSRNVLLKSDMSACIADFGLAIRFEPGHFPSDAHPQIEFSSLILLSHRNFSQQLGTRRYMAPEVLDGAIQFSRDAYLRIDVYAMGLVFWELMSRCYGSLETPIEVAGTYRAPFELELGPAPTIEELQRFVAQEKQRPKFNPNWSHSLSMCTLCETTEECWDQDAEARLSAGCVAERLTTLSSQPWSGPQLYGQGLPTSSNMLSHCPTSLPGLTFRPVQPVSVVRTSNRVGVSSPISFPVPSTSVPLTTSYDYLHDPKCRDIQEGTSNGSLSRLFPVTRPSLTANDCD</sequence>
<evidence type="ECO:0000256" key="1">
    <source>
        <dbReference type="ARBA" id="ARBA00004479"/>
    </source>
</evidence>
<feature type="region of interest" description="Disordered" evidence="14">
    <location>
        <begin position="521"/>
        <end position="572"/>
    </location>
</feature>
<keyword evidence="7" id="KW-0732">Signal</keyword>
<feature type="transmembrane region" description="Helical" evidence="15">
    <location>
        <begin position="711"/>
        <end position="734"/>
    </location>
</feature>
<keyword evidence="12 15" id="KW-0472">Membrane</keyword>
<dbReference type="KEGG" id="ovi:T265_11493"/>
<dbReference type="PANTHER" id="PTHR23255:SF72">
    <property type="entry name" value="RECEPTOR PROTEIN SERINE_THREONINE KINASE"/>
    <property type="match status" value="1"/>
</dbReference>
<dbReference type="InterPro" id="IPR000333">
    <property type="entry name" value="TGFB_receptor"/>
</dbReference>